<name>A0A1D8KAK2_9GAMM</name>
<reference evidence="1 2" key="1">
    <citation type="submission" date="2016-09" db="EMBL/GenBank/DDBJ databases">
        <title>Acidihalobacter prosperus V6 (DSM14174).</title>
        <authorList>
            <person name="Khaleque H.N."/>
            <person name="Ramsay J.P."/>
            <person name="Murphy R.J.T."/>
            <person name="Kaksonen A.H."/>
            <person name="Boxall N.J."/>
            <person name="Watkin E.L.J."/>
        </authorList>
    </citation>
    <scope>NUCLEOTIDE SEQUENCE [LARGE SCALE GENOMIC DNA]</scope>
    <source>
        <strain evidence="1 2">V6</strain>
    </source>
</reference>
<dbReference type="KEGG" id="aaeo:BJI67_13815"/>
<dbReference type="AlphaFoldDB" id="A0A1D8KAK2"/>
<protein>
    <submittedName>
        <fullName evidence="1">Uncharacterized protein</fullName>
    </submittedName>
</protein>
<organism evidence="1 2">
    <name type="scientific">Acidihalobacter aeolianus</name>
    <dbReference type="NCBI Taxonomy" id="2792603"/>
    <lineage>
        <taxon>Bacteria</taxon>
        <taxon>Pseudomonadati</taxon>
        <taxon>Pseudomonadota</taxon>
        <taxon>Gammaproteobacteria</taxon>
        <taxon>Chromatiales</taxon>
        <taxon>Ectothiorhodospiraceae</taxon>
        <taxon>Acidihalobacter</taxon>
    </lineage>
</organism>
<accession>A0A1D8KAK2</accession>
<gene>
    <name evidence="1" type="ORF">BJI67_13815</name>
</gene>
<keyword evidence="2" id="KW-1185">Reference proteome</keyword>
<dbReference type="EMBL" id="CP017448">
    <property type="protein sequence ID" value="AOV17992.1"/>
    <property type="molecule type" value="Genomic_DNA"/>
</dbReference>
<proteinExistence type="predicted"/>
<evidence type="ECO:0000313" key="1">
    <source>
        <dbReference type="EMBL" id="AOV17992.1"/>
    </source>
</evidence>
<dbReference type="Proteomes" id="UP000095342">
    <property type="component" value="Chromosome"/>
</dbReference>
<sequence>MDEDAFLLFNPFQHVGVFMRRVVIQDDMDLFIPWRLPLDFFQEFKKFLMPVLRVGFTHHVTCCNIQGGKQCAGTMAFIVMRHGAAAAFLNR</sequence>
<evidence type="ECO:0000313" key="2">
    <source>
        <dbReference type="Proteomes" id="UP000095342"/>
    </source>
</evidence>